<accession>A0AAW1NNK1</accession>
<protein>
    <submittedName>
        <fullName evidence="2">Uncharacterized protein</fullName>
    </submittedName>
</protein>
<keyword evidence="3" id="KW-1185">Reference proteome</keyword>
<feature type="region of interest" description="Disordered" evidence="1">
    <location>
        <begin position="205"/>
        <end position="237"/>
    </location>
</feature>
<proteinExistence type="predicted"/>
<feature type="compositionally biased region" description="Acidic residues" evidence="1">
    <location>
        <begin position="227"/>
        <end position="237"/>
    </location>
</feature>
<feature type="compositionally biased region" description="Polar residues" evidence="1">
    <location>
        <begin position="73"/>
        <end position="88"/>
    </location>
</feature>
<comment type="caution">
    <text evidence="2">The sequence shown here is derived from an EMBL/GenBank/DDBJ whole genome shotgun (WGS) entry which is preliminary data.</text>
</comment>
<gene>
    <name evidence="2" type="ORF">WJX73_006962</name>
</gene>
<feature type="compositionally biased region" description="Polar residues" evidence="1">
    <location>
        <begin position="47"/>
        <end position="56"/>
    </location>
</feature>
<evidence type="ECO:0000313" key="3">
    <source>
        <dbReference type="Proteomes" id="UP001465755"/>
    </source>
</evidence>
<sequence length="237" mass="24701">MAAAPTWQSLDHQPARKRKAAEAASDAAVIENLKCKRLRDPDRAVLASSTQVQQAASPGDMQDVELTSHTEPHCSSNASHQATPSSMDDVNAVPAVQQTCSGASPSALHGQPSEPENAPMVLHKQSSPPGPRKAPPIIRIVMSNALPQPSCFAGPQMSHQAAKGFSLEPGSATGIQRGVTITTADNFAGPIMTTSWPPKAHAMYTHAVSSPSNRCQSSTDDSTSSGNDEDDESTSGG</sequence>
<dbReference type="Proteomes" id="UP001465755">
    <property type="component" value="Unassembled WGS sequence"/>
</dbReference>
<reference evidence="2 3" key="1">
    <citation type="journal article" date="2024" name="Nat. Commun.">
        <title>Phylogenomics reveals the evolutionary origins of lichenization in chlorophyte algae.</title>
        <authorList>
            <person name="Puginier C."/>
            <person name="Libourel C."/>
            <person name="Otte J."/>
            <person name="Skaloud P."/>
            <person name="Haon M."/>
            <person name="Grisel S."/>
            <person name="Petersen M."/>
            <person name="Berrin J.G."/>
            <person name="Delaux P.M."/>
            <person name="Dal Grande F."/>
            <person name="Keller J."/>
        </authorList>
    </citation>
    <scope>NUCLEOTIDE SEQUENCE [LARGE SCALE GENOMIC DNA]</scope>
    <source>
        <strain evidence="2 3">SAG 2036</strain>
    </source>
</reference>
<evidence type="ECO:0000256" key="1">
    <source>
        <dbReference type="SAM" id="MobiDB-lite"/>
    </source>
</evidence>
<evidence type="ECO:0000313" key="2">
    <source>
        <dbReference type="EMBL" id="KAK9785599.1"/>
    </source>
</evidence>
<organism evidence="2 3">
    <name type="scientific">Symbiochloris irregularis</name>
    <dbReference type="NCBI Taxonomy" id="706552"/>
    <lineage>
        <taxon>Eukaryota</taxon>
        <taxon>Viridiplantae</taxon>
        <taxon>Chlorophyta</taxon>
        <taxon>core chlorophytes</taxon>
        <taxon>Trebouxiophyceae</taxon>
        <taxon>Trebouxiales</taxon>
        <taxon>Trebouxiaceae</taxon>
        <taxon>Symbiochloris</taxon>
    </lineage>
</organism>
<name>A0AAW1NNK1_9CHLO</name>
<dbReference type="AlphaFoldDB" id="A0AAW1NNK1"/>
<feature type="compositionally biased region" description="Low complexity" evidence="1">
    <location>
        <begin position="217"/>
        <end position="226"/>
    </location>
</feature>
<feature type="region of interest" description="Disordered" evidence="1">
    <location>
        <begin position="46"/>
        <end position="135"/>
    </location>
</feature>
<feature type="compositionally biased region" description="Polar residues" evidence="1">
    <location>
        <begin position="1"/>
        <end position="11"/>
    </location>
</feature>
<dbReference type="EMBL" id="JALJOQ010000298">
    <property type="protein sequence ID" value="KAK9785599.1"/>
    <property type="molecule type" value="Genomic_DNA"/>
</dbReference>
<feature type="compositionally biased region" description="Polar residues" evidence="1">
    <location>
        <begin position="207"/>
        <end position="216"/>
    </location>
</feature>
<feature type="region of interest" description="Disordered" evidence="1">
    <location>
        <begin position="1"/>
        <end position="27"/>
    </location>
</feature>